<dbReference type="AlphaFoldDB" id="A0A5J4TPJ4"/>
<proteinExistence type="predicted"/>
<evidence type="ECO:0000313" key="3">
    <source>
        <dbReference type="Proteomes" id="UP000324800"/>
    </source>
</evidence>
<gene>
    <name evidence="2" type="ORF">EZS28_044265</name>
</gene>
<feature type="compositionally biased region" description="Basic residues" evidence="1">
    <location>
        <begin position="14"/>
        <end position="24"/>
    </location>
</feature>
<feature type="non-terminal residue" evidence="2">
    <location>
        <position position="1"/>
    </location>
</feature>
<protein>
    <submittedName>
        <fullName evidence="2">Uncharacterized protein</fullName>
    </submittedName>
</protein>
<evidence type="ECO:0000313" key="2">
    <source>
        <dbReference type="EMBL" id="KAA6360208.1"/>
    </source>
</evidence>
<name>A0A5J4TPJ4_9EUKA</name>
<dbReference type="Proteomes" id="UP000324800">
    <property type="component" value="Unassembled WGS sequence"/>
</dbReference>
<feature type="region of interest" description="Disordered" evidence="1">
    <location>
        <begin position="75"/>
        <end position="97"/>
    </location>
</feature>
<accession>A0A5J4TPJ4</accession>
<feature type="non-terminal residue" evidence="2">
    <location>
        <position position="331"/>
    </location>
</feature>
<comment type="caution">
    <text evidence="2">The sequence shown here is derived from an EMBL/GenBank/DDBJ whole genome shotgun (WGS) entry which is preliminary data.</text>
</comment>
<sequence length="331" mass="38278">HISPQNSSIPDYRQRRRVPRRSKRSVAIFNPSTDQLHRSYTLGKLYEKRNKSSNSVSPTIPDRISQLRKENYNREGNLNINDEDNNNNISPTEQNFDSIRIPQRSQTVQFLLEPQHIPSLGQSPFLQLLVVPPANIAHGSNTILNQKNKSNEKIEKIKAEAKDNFAVKINSVFLPDELQIQKCGMEENDTIITRNKINQFEKDEKMLNLQANKDQKTQKQEIKQQTNELTHQDIIGIEIDSQIEQEEGQYGKFLDIETLGANKAPEEEFHELIEYAVLASQRNTFDPMDLAITALARRSEELAEHLHDEWVMIKGYPLSRELLSISQVWKR</sequence>
<feature type="region of interest" description="Disordered" evidence="1">
    <location>
        <begin position="1"/>
        <end position="24"/>
    </location>
</feature>
<evidence type="ECO:0000256" key="1">
    <source>
        <dbReference type="SAM" id="MobiDB-lite"/>
    </source>
</evidence>
<organism evidence="2 3">
    <name type="scientific">Streblomastix strix</name>
    <dbReference type="NCBI Taxonomy" id="222440"/>
    <lineage>
        <taxon>Eukaryota</taxon>
        <taxon>Metamonada</taxon>
        <taxon>Preaxostyla</taxon>
        <taxon>Oxymonadida</taxon>
        <taxon>Streblomastigidae</taxon>
        <taxon>Streblomastix</taxon>
    </lineage>
</organism>
<dbReference type="EMBL" id="SNRW01027263">
    <property type="protein sequence ID" value="KAA6360208.1"/>
    <property type="molecule type" value="Genomic_DNA"/>
</dbReference>
<reference evidence="2 3" key="1">
    <citation type="submission" date="2019-03" db="EMBL/GenBank/DDBJ databases">
        <title>Single cell metagenomics reveals metabolic interactions within the superorganism composed of flagellate Streblomastix strix and complex community of Bacteroidetes bacteria on its surface.</title>
        <authorList>
            <person name="Treitli S.C."/>
            <person name="Kolisko M."/>
            <person name="Husnik F."/>
            <person name="Keeling P."/>
            <person name="Hampl V."/>
        </authorList>
    </citation>
    <scope>NUCLEOTIDE SEQUENCE [LARGE SCALE GENOMIC DNA]</scope>
    <source>
        <strain evidence="2">ST1C</strain>
    </source>
</reference>